<dbReference type="InterPro" id="IPR013087">
    <property type="entry name" value="Znf_C2H2_type"/>
</dbReference>
<evidence type="ECO:0000256" key="10">
    <source>
        <dbReference type="PROSITE-ProRule" id="PRU00042"/>
    </source>
</evidence>
<dbReference type="GO" id="GO:0005634">
    <property type="term" value="C:nucleus"/>
    <property type="evidence" value="ECO:0007669"/>
    <property type="project" value="UniProtKB-SubCell"/>
</dbReference>
<keyword evidence="6" id="KW-0805">Transcription regulation</keyword>
<dbReference type="GO" id="GO:0000981">
    <property type="term" value="F:DNA-binding transcription factor activity, RNA polymerase II-specific"/>
    <property type="evidence" value="ECO:0007669"/>
    <property type="project" value="TreeGrafter"/>
</dbReference>
<evidence type="ECO:0000259" key="12">
    <source>
        <dbReference type="PROSITE" id="PS50157"/>
    </source>
</evidence>
<name>H2AMM4_KAZAF</name>
<dbReference type="GO" id="GO:0000978">
    <property type="term" value="F:RNA polymerase II cis-regulatory region sequence-specific DNA binding"/>
    <property type="evidence" value="ECO:0007669"/>
    <property type="project" value="TreeGrafter"/>
</dbReference>
<feature type="compositionally biased region" description="Polar residues" evidence="11">
    <location>
        <begin position="269"/>
        <end position="289"/>
    </location>
</feature>
<keyword evidence="3" id="KW-0677">Repeat</keyword>
<dbReference type="Proteomes" id="UP000005220">
    <property type="component" value="Chromosome 1"/>
</dbReference>
<keyword evidence="7" id="KW-0238">DNA-binding</keyword>
<dbReference type="GeneID" id="13885977"/>
<evidence type="ECO:0000256" key="11">
    <source>
        <dbReference type="SAM" id="MobiDB-lite"/>
    </source>
</evidence>
<evidence type="ECO:0000256" key="9">
    <source>
        <dbReference type="ARBA" id="ARBA00023242"/>
    </source>
</evidence>
<feature type="compositionally biased region" description="Low complexity" evidence="11">
    <location>
        <begin position="318"/>
        <end position="341"/>
    </location>
</feature>
<evidence type="ECO:0000256" key="2">
    <source>
        <dbReference type="ARBA" id="ARBA00022723"/>
    </source>
</evidence>
<keyword evidence="4 10" id="KW-0863">Zinc-finger</keyword>
<dbReference type="SUPFAM" id="SSF57667">
    <property type="entry name" value="beta-beta-alpha zinc fingers"/>
    <property type="match status" value="1"/>
</dbReference>
<dbReference type="PANTHER" id="PTHR46105">
    <property type="entry name" value="AGAP004733-PA"/>
    <property type="match status" value="1"/>
</dbReference>
<feature type="region of interest" description="Disordered" evidence="11">
    <location>
        <begin position="269"/>
        <end position="341"/>
    </location>
</feature>
<gene>
    <name evidence="13" type="primary">KAFR0A01860</name>
    <name evidence="13" type="ORF">KAFR_0A01860</name>
</gene>
<feature type="domain" description="C2H2-type" evidence="12">
    <location>
        <begin position="353"/>
        <end position="380"/>
    </location>
</feature>
<evidence type="ECO:0000256" key="3">
    <source>
        <dbReference type="ARBA" id="ARBA00022737"/>
    </source>
</evidence>
<dbReference type="PANTHER" id="PTHR46105:SF5">
    <property type="entry name" value="ZINC FINGER AND BTB DOMAIN-CONTAINING PROTEIN 44 ISOFORM X1"/>
    <property type="match status" value="1"/>
</dbReference>
<dbReference type="eggNOG" id="KOG1721">
    <property type="taxonomic scope" value="Eukaryota"/>
</dbReference>
<dbReference type="InterPro" id="IPR036236">
    <property type="entry name" value="Znf_C2H2_sf"/>
</dbReference>
<evidence type="ECO:0000313" key="14">
    <source>
        <dbReference type="Proteomes" id="UP000005220"/>
    </source>
</evidence>
<keyword evidence="9" id="KW-0539">Nucleus</keyword>
<feature type="compositionally biased region" description="Low complexity" evidence="11">
    <location>
        <begin position="480"/>
        <end position="490"/>
    </location>
</feature>
<dbReference type="GO" id="GO:0008270">
    <property type="term" value="F:zinc ion binding"/>
    <property type="evidence" value="ECO:0007669"/>
    <property type="project" value="UniProtKB-KW"/>
</dbReference>
<dbReference type="OrthoDB" id="654211at2759"/>
<feature type="region of interest" description="Disordered" evidence="11">
    <location>
        <begin position="460"/>
        <end position="490"/>
    </location>
</feature>
<dbReference type="KEGG" id="kaf:KAFR_0A01860"/>
<dbReference type="HOGENOM" id="CLU_556749_0_0_1"/>
<keyword evidence="8" id="KW-0804">Transcription</keyword>
<evidence type="ECO:0000313" key="13">
    <source>
        <dbReference type="EMBL" id="CCF55624.1"/>
    </source>
</evidence>
<keyword evidence="2" id="KW-0479">Metal-binding</keyword>
<evidence type="ECO:0000256" key="6">
    <source>
        <dbReference type="ARBA" id="ARBA00023015"/>
    </source>
</evidence>
<reference evidence="13 14" key="1">
    <citation type="journal article" date="2011" name="Proc. Natl. Acad. Sci. U.S.A.">
        <title>Evolutionary erosion of yeast sex chromosomes by mating-type switching accidents.</title>
        <authorList>
            <person name="Gordon J.L."/>
            <person name="Armisen D."/>
            <person name="Proux-Wera E."/>
            <person name="Oheigeartaigh S.S."/>
            <person name="Byrne K.P."/>
            <person name="Wolfe K.H."/>
        </authorList>
    </citation>
    <scope>NUCLEOTIDE SEQUENCE [LARGE SCALE GENOMIC DNA]</scope>
    <source>
        <strain evidence="14">ATCC 22294 / BCRC 22015 / CBS 2517 / CECT 1963 / NBRC 1671 / NRRL Y-8276</strain>
    </source>
</reference>
<dbReference type="PROSITE" id="PS00028">
    <property type="entry name" value="ZINC_FINGER_C2H2_1"/>
    <property type="match status" value="1"/>
</dbReference>
<accession>H2AMM4</accession>
<keyword evidence="14" id="KW-1185">Reference proteome</keyword>
<proteinExistence type="predicted"/>
<dbReference type="EMBL" id="HE650821">
    <property type="protein sequence ID" value="CCF55624.1"/>
    <property type="molecule type" value="Genomic_DNA"/>
</dbReference>
<evidence type="ECO:0000256" key="4">
    <source>
        <dbReference type="ARBA" id="ARBA00022771"/>
    </source>
</evidence>
<keyword evidence="5" id="KW-0862">Zinc</keyword>
<evidence type="ECO:0000256" key="7">
    <source>
        <dbReference type="ARBA" id="ARBA00023125"/>
    </source>
</evidence>
<organism evidence="13 14">
    <name type="scientific">Kazachstania africana (strain ATCC 22294 / BCRC 22015 / CBS 2517 / CECT 1963 / NBRC 1671 / NRRL Y-8276)</name>
    <name type="common">Yeast</name>
    <name type="synonym">Kluyveromyces africanus</name>
    <dbReference type="NCBI Taxonomy" id="1071382"/>
    <lineage>
        <taxon>Eukaryota</taxon>
        <taxon>Fungi</taxon>
        <taxon>Dikarya</taxon>
        <taxon>Ascomycota</taxon>
        <taxon>Saccharomycotina</taxon>
        <taxon>Saccharomycetes</taxon>
        <taxon>Saccharomycetales</taxon>
        <taxon>Saccharomycetaceae</taxon>
        <taxon>Kazachstania</taxon>
    </lineage>
</organism>
<feature type="region of interest" description="Disordered" evidence="11">
    <location>
        <begin position="1"/>
        <end position="61"/>
    </location>
</feature>
<evidence type="ECO:0000256" key="5">
    <source>
        <dbReference type="ARBA" id="ARBA00022833"/>
    </source>
</evidence>
<dbReference type="InterPro" id="IPR050457">
    <property type="entry name" value="ZnFinger_BTB_dom_contain"/>
</dbReference>
<evidence type="ECO:0000256" key="1">
    <source>
        <dbReference type="ARBA" id="ARBA00004123"/>
    </source>
</evidence>
<dbReference type="AlphaFoldDB" id="H2AMM4"/>
<comment type="subcellular location">
    <subcellularLocation>
        <location evidence="1">Nucleus</location>
    </subcellularLocation>
</comment>
<protein>
    <recommendedName>
        <fullName evidence="12">C2H2-type domain-containing protein</fullName>
    </recommendedName>
</protein>
<dbReference type="PROSITE" id="PS50157">
    <property type="entry name" value="ZINC_FINGER_C2H2_2"/>
    <property type="match status" value="1"/>
</dbReference>
<feature type="compositionally biased region" description="Low complexity" evidence="11">
    <location>
        <begin position="25"/>
        <end position="34"/>
    </location>
</feature>
<dbReference type="SMART" id="SM00355">
    <property type="entry name" value="ZnF_C2H2"/>
    <property type="match status" value="2"/>
</dbReference>
<dbReference type="InParanoid" id="H2AMM4"/>
<dbReference type="Gene3D" id="3.30.160.60">
    <property type="entry name" value="Classic Zinc Finger"/>
    <property type="match status" value="1"/>
</dbReference>
<feature type="compositionally biased region" description="Basic and acidic residues" evidence="11">
    <location>
        <begin position="296"/>
        <end position="317"/>
    </location>
</feature>
<feature type="compositionally biased region" description="Polar residues" evidence="11">
    <location>
        <begin position="1"/>
        <end position="10"/>
    </location>
</feature>
<sequence length="490" mass="55556">MNYWNNQSPPTIIKPELSSNLLDPSFKNSENASKNKSKKNNKNHNDNSQMIIKPNNDCSPNNNIATTVPNTAVATNIVPAYPYNHNNYNYIPNTQYYYNPNNLYNQHYLQNRQYPLQQQQQFPQQFYPSNIPVQQHQPQKNNDQNAIHNSLMNNKKFNRPSVSNIQDTQTSGSNINIAATATTNRTNLVANNDQMNSSNNIANTSPFIYHWGPINTSKNISELQDSNPYSSTQPFIIQRQFYNDLPYANNQRPHVYQLSSQQPLYSSTIPFTVSGNDTQPNASSTSTVPAKQDILIQEKKHSMHSIESKPNESKYRNDANSSKDNNDSNNAGGNGDNTDNSSNVIGGNLTLIHSCHLCEKSFRRKSWLKRHLLSHSTERQFLCPWCLSRHKRKDNLLQHMKLKHSNYLVIELKKNNAVFSCVNGGNREKLNDTDDIRNLISLGVINKDDVKKVINKLIDNHNSNSNDNNDNDKGAADSHNSNSNNSNIPG</sequence>
<dbReference type="RefSeq" id="XP_003954759.1">
    <property type="nucleotide sequence ID" value="XM_003954710.1"/>
</dbReference>
<evidence type="ECO:0000256" key="8">
    <source>
        <dbReference type="ARBA" id="ARBA00023163"/>
    </source>
</evidence>